<organism evidence="1">
    <name type="scientific">uncultured bacterium</name>
    <name type="common">gcode 4</name>
    <dbReference type="NCBI Taxonomy" id="1234023"/>
    <lineage>
        <taxon>Bacteria</taxon>
        <taxon>environmental samples</taxon>
    </lineage>
</organism>
<sequence length="89" mass="10979">MKTSSVKSSVTIKSDLFERLKKYDNKSKIINEALFIFFQRKDYLQKSEENFWNEKIQEWLYDIEKWDIVTINPKWEKINKDILNKTLWK</sequence>
<evidence type="ECO:0000313" key="1">
    <source>
        <dbReference type="EMBL" id="EKD65950.1"/>
    </source>
</evidence>
<gene>
    <name evidence="1" type="ORF">ACD_49C00074G0027</name>
</gene>
<accession>K2AD36</accession>
<protein>
    <submittedName>
        <fullName evidence="1">Uncharacterized protein</fullName>
    </submittedName>
</protein>
<dbReference type="AlphaFoldDB" id="K2AD36"/>
<proteinExistence type="predicted"/>
<name>K2AD36_9BACT</name>
<dbReference type="EMBL" id="AMFJ01021660">
    <property type="protein sequence ID" value="EKD65950.1"/>
    <property type="molecule type" value="Genomic_DNA"/>
</dbReference>
<comment type="caution">
    <text evidence="1">The sequence shown here is derived from an EMBL/GenBank/DDBJ whole genome shotgun (WGS) entry which is preliminary data.</text>
</comment>
<reference evidence="1" key="1">
    <citation type="journal article" date="2012" name="Science">
        <title>Fermentation, hydrogen, and sulfur metabolism in multiple uncultivated bacterial phyla.</title>
        <authorList>
            <person name="Wrighton K.C."/>
            <person name="Thomas B.C."/>
            <person name="Sharon I."/>
            <person name="Miller C.S."/>
            <person name="Castelle C.J."/>
            <person name="VerBerkmoes N.C."/>
            <person name="Wilkins M.J."/>
            <person name="Hettich R.L."/>
            <person name="Lipton M.S."/>
            <person name="Williams K.H."/>
            <person name="Long P.E."/>
            <person name="Banfield J.F."/>
        </authorList>
    </citation>
    <scope>NUCLEOTIDE SEQUENCE [LARGE SCALE GENOMIC DNA]</scope>
</reference>